<evidence type="ECO:0000259" key="3">
    <source>
        <dbReference type="SMART" id="SM00642"/>
    </source>
</evidence>
<keyword evidence="2" id="KW-0326">Glycosidase</keyword>
<gene>
    <name evidence="4" type="ORF">MM50RIKEN_21840</name>
</gene>
<evidence type="ECO:0000313" key="5">
    <source>
        <dbReference type="Proteomes" id="UP000681035"/>
    </source>
</evidence>
<sequence length="613" mass="69414">MSVWFDSRDVRYKDPFGAVSCGAEVHFTLGADEPLEACCLLVRQEFAGLEQEVPFSPSGDGWKGVLTAPVEPELIWYAFRVRRPDGSLLWLGRNGCGGEADRQRWQLTVYEPTHTPDWFGRGVTYQIFPDRFCRLAVPDGHGMVGQRLVHQRWDDTPQWQPDKAGEIRNNDYFGGSLLGIISKLDYLQSLSVSTLYLCPIFEADSNHRYNTADYRRIDPMLGTEEDFRQLCREAHRRGIRVLLDGVFNHTGSNSRYFNAEGFYPELGAAQSQDSLYFDWYSFHPWPTDYDAWWGVRTLPAVNEEAPTYRDFIVRSQDSVVRHWLRQGADGWRLDVADELPDDFIAEIRQAMESEKPDSFLLGEVWEDGSNKIAYSHRRRYLLGRETHGLMNYPFRTAALAWLRGGDASAFRRDMEEVRENYPPAAFHSGLNILGTHDTPRLLTMLGAARTPESKDDRAAYRLSPEELDMGLARLRLGALLLYSFPGSPTVFYGDEAGMQGFEDPLNRGTYPWGQEDSSLLAYFRQLGTLRKQRLSLQCGDIGYLYAVGGGLVLRRQSEDEVTVAAMNAGMQPLELSIPWAGALAKDALTGQHFFARNGMLRLTLPPVGGVLLV</sequence>
<name>A0A810QA47_9FIRM</name>
<dbReference type="GO" id="GO:0016798">
    <property type="term" value="F:hydrolase activity, acting on glycosyl bonds"/>
    <property type="evidence" value="ECO:0007669"/>
    <property type="project" value="UniProtKB-KW"/>
</dbReference>
<dbReference type="AlphaFoldDB" id="A0A810QA47"/>
<keyword evidence="5" id="KW-1185">Reference proteome</keyword>
<dbReference type="InterPro" id="IPR013780">
    <property type="entry name" value="Glyco_hydro_b"/>
</dbReference>
<dbReference type="RefSeq" id="WP_213540989.1">
    <property type="nucleotide sequence ID" value="NZ_AP023418.1"/>
</dbReference>
<proteinExistence type="predicted"/>
<dbReference type="Pfam" id="PF00128">
    <property type="entry name" value="Alpha-amylase"/>
    <property type="match status" value="1"/>
</dbReference>
<dbReference type="SUPFAM" id="SSF51445">
    <property type="entry name" value="(Trans)glycosidases"/>
    <property type="match status" value="1"/>
</dbReference>
<dbReference type="GO" id="GO:0005975">
    <property type="term" value="P:carbohydrate metabolic process"/>
    <property type="evidence" value="ECO:0007669"/>
    <property type="project" value="InterPro"/>
</dbReference>
<reference evidence="4" key="1">
    <citation type="submission" date="2020-09" db="EMBL/GenBank/DDBJ databases">
        <title>New species isolated from human feces.</title>
        <authorList>
            <person name="Kitahara M."/>
            <person name="Shigeno Y."/>
            <person name="Shime M."/>
            <person name="Matsumoto Y."/>
            <person name="Nakamura S."/>
            <person name="Motooka D."/>
            <person name="Fukuoka S."/>
            <person name="Nishikawa H."/>
            <person name="Benno Y."/>
        </authorList>
    </citation>
    <scope>NUCLEOTIDE SEQUENCE</scope>
    <source>
        <strain evidence="4">MM50</strain>
    </source>
</reference>
<dbReference type="EMBL" id="AP023418">
    <property type="protein sequence ID" value="BCK82421.1"/>
    <property type="molecule type" value="Genomic_DNA"/>
</dbReference>
<keyword evidence="1" id="KW-0378">Hydrolase</keyword>
<dbReference type="PANTHER" id="PTHR10357:SF210">
    <property type="entry name" value="MALTODEXTRIN GLUCOSIDASE"/>
    <property type="match status" value="1"/>
</dbReference>
<dbReference type="Gene3D" id="3.90.400.10">
    <property type="entry name" value="Oligo-1,6-glucosidase, Domain 2"/>
    <property type="match status" value="1"/>
</dbReference>
<dbReference type="PANTHER" id="PTHR10357">
    <property type="entry name" value="ALPHA-AMYLASE FAMILY MEMBER"/>
    <property type="match status" value="1"/>
</dbReference>
<dbReference type="SMART" id="SM00642">
    <property type="entry name" value="Aamy"/>
    <property type="match status" value="1"/>
</dbReference>
<feature type="domain" description="Glycosyl hydrolase family 13 catalytic" evidence="3">
    <location>
        <begin position="126"/>
        <end position="530"/>
    </location>
</feature>
<evidence type="ECO:0000313" key="4">
    <source>
        <dbReference type="EMBL" id="BCK82421.1"/>
    </source>
</evidence>
<dbReference type="InterPro" id="IPR045857">
    <property type="entry name" value="O16G_dom_2"/>
</dbReference>
<dbReference type="SUPFAM" id="SSF51011">
    <property type="entry name" value="Glycosyl hydrolase domain"/>
    <property type="match status" value="1"/>
</dbReference>
<dbReference type="KEGG" id="vcop:MM50RIKEN_21840"/>
<evidence type="ECO:0000256" key="1">
    <source>
        <dbReference type="ARBA" id="ARBA00022801"/>
    </source>
</evidence>
<dbReference type="Gene3D" id="3.20.20.80">
    <property type="entry name" value="Glycosidases"/>
    <property type="match status" value="1"/>
</dbReference>
<dbReference type="Gene3D" id="2.60.40.1180">
    <property type="entry name" value="Golgi alpha-mannosidase II"/>
    <property type="match status" value="1"/>
</dbReference>
<evidence type="ECO:0000256" key="2">
    <source>
        <dbReference type="ARBA" id="ARBA00023295"/>
    </source>
</evidence>
<organism evidence="4 5">
    <name type="scientific">Vescimonas coprocola</name>
    <dbReference type="NCBI Taxonomy" id="2714355"/>
    <lineage>
        <taxon>Bacteria</taxon>
        <taxon>Bacillati</taxon>
        <taxon>Bacillota</taxon>
        <taxon>Clostridia</taxon>
        <taxon>Eubacteriales</taxon>
        <taxon>Oscillospiraceae</taxon>
        <taxon>Vescimonas</taxon>
    </lineage>
</organism>
<protein>
    <recommendedName>
        <fullName evidence="3">Glycosyl hydrolase family 13 catalytic domain-containing protein</fullName>
    </recommendedName>
</protein>
<dbReference type="InterPro" id="IPR017853">
    <property type="entry name" value="GH"/>
</dbReference>
<dbReference type="CDD" id="cd11338">
    <property type="entry name" value="AmyAc_CMD"/>
    <property type="match status" value="1"/>
</dbReference>
<dbReference type="Proteomes" id="UP000681035">
    <property type="component" value="Chromosome"/>
</dbReference>
<dbReference type="InterPro" id="IPR006047">
    <property type="entry name" value="GH13_cat_dom"/>
</dbReference>
<accession>A0A810QA47</accession>